<evidence type="ECO:0000256" key="9">
    <source>
        <dbReference type="ARBA" id="ARBA00023244"/>
    </source>
</evidence>
<evidence type="ECO:0000256" key="4">
    <source>
        <dbReference type="ARBA" id="ARBA00022679"/>
    </source>
</evidence>
<dbReference type="InterPro" id="IPR036291">
    <property type="entry name" value="NAD(P)-bd_dom_sf"/>
</dbReference>
<gene>
    <name evidence="14" type="ORF">HMPREF9336_02554</name>
</gene>
<dbReference type="NCBIfam" id="NF004790">
    <property type="entry name" value="PRK06136.1"/>
    <property type="match status" value="1"/>
</dbReference>
<organism evidence="14 15">
    <name type="scientific">Segniliparus rugosus (strain ATCC BAA-974 / DSM 45345 / CCUG 50838 / CIP 108380 / JCM 13579 / CDC 945)</name>
    <dbReference type="NCBI Taxonomy" id="679197"/>
    <lineage>
        <taxon>Bacteria</taxon>
        <taxon>Bacillati</taxon>
        <taxon>Actinomycetota</taxon>
        <taxon>Actinomycetes</taxon>
        <taxon>Mycobacteriales</taxon>
        <taxon>Segniliparaceae</taxon>
        <taxon>Segniliparus</taxon>
    </lineage>
</organism>
<evidence type="ECO:0000259" key="13">
    <source>
        <dbReference type="Pfam" id="PF00590"/>
    </source>
</evidence>
<dbReference type="InterPro" id="IPR014776">
    <property type="entry name" value="4pyrrole_Mease_sub2"/>
</dbReference>
<dbReference type="OrthoDB" id="9815856at2"/>
<dbReference type="GO" id="GO:0019354">
    <property type="term" value="P:siroheme biosynthetic process"/>
    <property type="evidence" value="ECO:0007669"/>
    <property type="project" value="UniProtKB-UniPathway"/>
</dbReference>
<keyword evidence="9" id="KW-0627">Porphyrin biosynthesis</keyword>
<dbReference type="GO" id="GO:0051266">
    <property type="term" value="F:sirohydrochlorin ferrochelatase activity"/>
    <property type="evidence" value="ECO:0007669"/>
    <property type="project" value="InterPro"/>
</dbReference>
<evidence type="ECO:0000256" key="6">
    <source>
        <dbReference type="ARBA" id="ARBA00023002"/>
    </source>
</evidence>
<keyword evidence="2" id="KW-0169">Cobalamin biosynthesis</keyword>
<evidence type="ECO:0000256" key="12">
    <source>
        <dbReference type="PIRSR" id="PIRSR036426-1"/>
    </source>
</evidence>
<dbReference type="Pfam" id="PF13241">
    <property type="entry name" value="NAD_binding_7"/>
    <property type="match status" value="1"/>
</dbReference>
<dbReference type="UniPathway" id="UPA00262">
    <property type="reaction ID" value="UER00222"/>
</dbReference>
<keyword evidence="3" id="KW-0489">Methyltransferase</keyword>
<dbReference type="Pfam" id="PF00590">
    <property type="entry name" value="TP_methylase"/>
    <property type="match status" value="1"/>
</dbReference>
<dbReference type="Proteomes" id="UP000004816">
    <property type="component" value="Unassembled WGS sequence"/>
</dbReference>
<evidence type="ECO:0000256" key="10">
    <source>
        <dbReference type="ARBA" id="ARBA00023268"/>
    </source>
</evidence>
<evidence type="ECO:0000256" key="5">
    <source>
        <dbReference type="ARBA" id="ARBA00022691"/>
    </source>
</evidence>
<evidence type="ECO:0000256" key="3">
    <source>
        <dbReference type="ARBA" id="ARBA00022603"/>
    </source>
</evidence>
<feature type="domain" description="Tetrapyrrole methylase" evidence="13">
    <location>
        <begin position="168"/>
        <end position="379"/>
    </location>
</feature>
<accession>E5XST2</accession>
<feature type="active site" description="Proton acceptor" evidence="12">
    <location>
        <position position="198"/>
    </location>
</feature>
<dbReference type="PIRSF" id="PIRSF036426">
    <property type="entry name" value="Sirohaem_synth"/>
    <property type="match status" value="1"/>
</dbReference>
<dbReference type="SUPFAM" id="SSF51735">
    <property type="entry name" value="NAD(P)-binding Rossmann-fold domains"/>
    <property type="match status" value="1"/>
</dbReference>
<dbReference type="AlphaFoldDB" id="E5XST2"/>
<dbReference type="InterPro" id="IPR014777">
    <property type="entry name" value="4pyrrole_Mease_sub1"/>
</dbReference>
<dbReference type="GO" id="GO:0004851">
    <property type="term" value="F:uroporphyrin-III C-methyltransferase activity"/>
    <property type="evidence" value="ECO:0007669"/>
    <property type="project" value="InterPro"/>
</dbReference>
<dbReference type="PROSITE" id="PS00839">
    <property type="entry name" value="SUMT_1"/>
    <property type="match status" value="1"/>
</dbReference>
<keyword evidence="8" id="KW-0456">Lyase</keyword>
<dbReference type="Gene3D" id="3.40.50.720">
    <property type="entry name" value="NAD(P)-binding Rossmann-like Domain"/>
    <property type="match status" value="1"/>
</dbReference>
<dbReference type="STRING" id="679197.HMPREF9336_02554"/>
<keyword evidence="10" id="KW-0511">Multifunctional enzyme</keyword>
<protein>
    <submittedName>
        <fullName evidence="14">Uroporphyrinogen-III C-methyltransferase</fullName>
    </submittedName>
</protein>
<dbReference type="GO" id="GO:0051287">
    <property type="term" value="F:NAD binding"/>
    <property type="evidence" value="ECO:0007669"/>
    <property type="project" value="InterPro"/>
</dbReference>
<comment type="caution">
    <text evidence="14">The sequence shown here is derived from an EMBL/GenBank/DDBJ whole genome shotgun (WGS) entry which is preliminary data.</text>
</comment>
<dbReference type="SUPFAM" id="SSF53790">
    <property type="entry name" value="Tetrapyrrole methylase"/>
    <property type="match status" value="1"/>
</dbReference>
<name>E5XST2_SEGRC</name>
<comment type="pathway">
    <text evidence="1">Porphyrin-containing compound metabolism; siroheme biosynthesis; sirohydrochlorin from precorrin-2: step 1/1.</text>
</comment>
<dbReference type="GO" id="GO:0043115">
    <property type="term" value="F:precorrin-2 dehydrogenase activity"/>
    <property type="evidence" value="ECO:0007669"/>
    <property type="project" value="UniProtKB-EC"/>
</dbReference>
<dbReference type="Gene3D" id="3.30.950.10">
    <property type="entry name" value="Methyltransferase, Cobalt-precorrin-4 Transmethylase, Domain 2"/>
    <property type="match status" value="1"/>
</dbReference>
<dbReference type="Gene3D" id="3.40.1010.10">
    <property type="entry name" value="Cobalt-precorrin-4 Transmethylase, Domain 1"/>
    <property type="match status" value="1"/>
</dbReference>
<keyword evidence="4" id="KW-0808">Transferase</keyword>
<dbReference type="CDD" id="cd11642">
    <property type="entry name" value="SUMT"/>
    <property type="match status" value="1"/>
</dbReference>
<keyword evidence="5" id="KW-0949">S-adenosyl-L-methionine</keyword>
<dbReference type="NCBIfam" id="TIGR01469">
    <property type="entry name" value="cobA_cysG_Cterm"/>
    <property type="match status" value="1"/>
</dbReference>
<dbReference type="HOGENOM" id="CLU_011276_1_1_11"/>
<evidence type="ECO:0000256" key="7">
    <source>
        <dbReference type="ARBA" id="ARBA00023027"/>
    </source>
</evidence>
<dbReference type="EMBL" id="ACZI02000002">
    <property type="protein sequence ID" value="EFV12609.1"/>
    <property type="molecule type" value="Genomic_DNA"/>
</dbReference>
<dbReference type="RefSeq" id="WP_007470968.1">
    <property type="nucleotide sequence ID" value="NZ_KI391953.1"/>
</dbReference>
<evidence type="ECO:0000256" key="2">
    <source>
        <dbReference type="ARBA" id="ARBA00022573"/>
    </source>
</evidence>
<dbReference type="FunFam" id="3.40.1010.10:FF:000003">
    <property type="entry name" value="Putative Uroporphyrinogen-III C-methyltransferase"/>
    <property type="match status" value="1"/>
</dbReference>
<dbReference type="InterPro" id="IPR035996">
    <property type="entry name" value="4pyrrol_Methylase_sf"/>
</dbReference>
<evidence type="ECO:0000256" key="11">
    <source>
        <dbReference type="ARBA" id="ARBA00047561"/>
    </source>
</evidence>
<comment type="catalytic activity">
    <reaction evidence="11">
        <text>precorrin-2 + NAD(+) = sirohydrochlorin + NADH + 2 H(+)</text>
        <dbReference type="Rhea" id="RHEA:15613"/>
        <dbReference type="ChEBI" id="CHEBI:15378"/>
        <dbReference type="ChEBI" id="CHEBI:57540"/>
        <dbReference type="ChEBI" id="CHEBI:57945"/>
        <dbReference type="ChEBI" id="CHEBI:58351"/>
        <dbReference type="ChEBI" id="CHEBI:58827"/>
        <dbReference type="EC" id="1.3.1.76"/>
    </reaction>
</comment>
<evidence type="ECO:0000256" key="8">
    <source>
        <dbReference type="ARBA" id="ARBA00023239"/>
    </source>
</evidence>
<evidence type="ECO:0000256" key="1">
    <source>
        <dbReference type="ARBA" id="ARBA00005010"/>
    </source>
</evidence>
<dbReference type="eggNOG" id="COG0007">
    <property type="taxonomic scope" value="Bacteria"/>
</dbReference>
<dbReference type="InterPro" id="IPR006367">
    <property type="entry name" value="Sirohaem_synthase_N"/>
</dbReference>
<dbReference type="PANTHER" id="PTHR45790:SF3">
    <property type="entry name" value="S-ADENOSYL-L-METHIONINE-DEPENDENT UROPORPHYRINOGEN III METHYLTRANSFERASE, CHLOROPLASTIC"/>
    <property type="match status" value="1"/>
</dbReference>
<evidence type="ECO:0000313" key="15">
    <source>
        <dbReference type="Proteomes" id="UP000004816"/>
    </source>
</evidence>
<keyword evidence="7" id="KW-0520">NAD</keyword>
<dbReference type="PANTHER" id="PTHR45790">
    <property type="entry name" value="SIROHEME SYNTHASE-RELATED"/>
    <property type="match status" value="1"/>
</dbReference>
<sequence length="411" mass="42002">MSQNAAEPYLAGLNLADKPVVVVGGGAVARRRVAGLVRAGARVTVVAPEVTTAIEATKGVTVVAREYREGDLDGFWYALACTDDPEVNARVVAEADRLRVFCVRADQARSGSAVTPAIGRSGSLTVGVLAGGDHRRSAAARTAITAAIEDGSLDVEAEALPESETPGVALVGAGPGDPELITVRGKRLLARADVVVADRLAPPELLAELGPKAVVVDAAKVPGGRAMDQEDINRTLIEHARAGKFVVRLKGGDPYVFGRGFEEYLACVEAGVPVTVVPGVSSAIAAPALAQIPVTHRGVTHEVVIVSGHLAPEAPASLVDWQGLARLGGTLVLMMAVTNLPAISAALIAGGRGPATATAVIEDASRQGQRVLKARLDQVADLVAKERVGPPAVVVIGPVVALLDEAGASNG</sequence>
<keyword evidence="6" id="KW-0560">Oxidoreductase</keyword>
<dbReference type="InterPro" id="IPR000878">
    <property type="entry name" value="4pyrrol_Mease"/>
</dbReference>
<dbReference type="InterPro" id="IPR050161">
    <property type="entry name" value="Siro_Cobalamin_biosynth"/>
</dbReference>
<dbReference type="NCBIfam" id="TIGR01470">
    <property type="entry name" value="cysG_Nterm"/>
    <property type="match status" value="1"/>
</dbReference>
<dbReference type="GO" id="GO:0032259">
    <property type="term" value="P:methylation"/>
    <property type="evidence" value="ECO:0007669"/>
    <property type="project" value="UniProtKB-KW"/>
</dbReference>
<proteinExistence type="predicted"/>
<dbReference type="InterPro" id="IPR012409">
    <property type="entry name" value="Sirohaem_synth"/>
</dbReference>
<feature type="active site" description="Proton donor" evidence="12">
    <location>
        <position position="220"/>
    </location>
</feature>
<keyword evidence="15" id="KW-1185">Reference proteome</keyword>
<dbReference type="InterPro" id="IPR006366">
    <property type="entry name" value="CobA/CysG_C"/>
</dbReference>
<dbReference type="GO" id="GO:0009236">
    <property type="term" value="P:cobalamin biosynthetic process"/>
    <property type="evidence" value="ECO:0007669"/>
    <property type="project" value="UniProtKB-KW"/>
</dbReference>
<evidence type="ECO:0000313" key="14">
    <source>
        <dbReference type="EMBL" id="EFV12609.1"/>
    </source>
</evidence>
<reference evidence="14 15" key="1">
    <citation type="journal article" date="2011" name="Stand. Genomic Sci.">
        <title>High quality draft genome sequence of Segniliparus rugosus CDC 945(T)= (ATCC BAA-974(T)).</title>
        <authorList>
            <person name="Earl A.M."/>
            <person name="Desjardins C.A."/>
            <person name="Fitzgerald M.G."/>
            <person name="Arachchi H.M."/>
            <person name="Zeng Q."/>
            <person name="Mehta T."/>
            <person name="Griggs A."/>
            <person name="Birren B.W."/>
            <person name="Toney N.C."/>
            <person name="Carr J."/>
            <person name="Posey J."/>
            <person name="Butler W.R."/>
        </authorList>
    </citation>
    <scope>NUCLEOTIDE SEQUENCE [LARGE SCALE GENOMIC DNA]</scope>
    <source>
        <strain evidence="15">ATCC BAA-974 / DSM 45345 / CCUG 50838 / CIP 108380 / JCM 13579 / CDC 945</strain>
    </source>
</reference>
<dbReference type="InterPro" id="IPR003043">
    <property type="entry name" value="Uropor_MeTrfase_CS"/>
</dbReference>
<dbReference type="eggNOG" id="COG1648">
    <property type="taxonomic scope" value="Bacteria"/>
</dbReference>